<evidence type="ECO:0008006" key="5">
    <source>
        <dbReference type="Google" id="ProtNLM"/>
    </source>
</evidence>
<protein>
    <recommendedName>
        <fullName evidence="5">Secreted protein</fullName>
    </recommendedName>
</protein>
<evidence type="ECO:0000313" key="4">
    <source>
        <dbReference type="Proteomes" id="UP001501000"/>
    </source>
</evidence>
<gene>
    <name evidence="3" type="ORF">GCM10022244_19260</name>
</gene>
<evidence type="ECO:0000256" key="2">
    <source>
        <dbReference type="SAM" id="SignalP"/>
    </source>
</evidence>
<sequence>MRAIPSGFAAFASVAALLAGLAVAADVRAAPVPAEDLSTAATLPAEESVRAGEPAEESVRARAGDGAGKPAGEEPENFGASCRTVVQGSRVTAYCRNPYPVTDRVRLHVECERWWDLDTDSAPVDVVPTDYARVTARCWKEVAAAWLTHQPVDPPPARDSSGT</sequence>
<keyword evidence="4" id="KW-1185">Reference proteome</keyword>
<organism evidence="3 4">
    <name type="scientific">Streptomyces gulbargensis</name>
    <dbReference type="NCBI Taxonomy" id="364901"/>
    <lineage>
        <taxon>Bacteria</taxon>
        <taxon>Bacillati</taxon>
        <taxon>Actinomycetota</taxon>
        <taxon>Actinomycetes</taxon>
        <taxon>Kitasatosporales</taxon>
        <taxon>Streptomycetaceae</taxon>
        <taxon>Streptomyces</taxon>
    </lineage>
</organism>
<accession>A0ABP7LXM2</accession>
<feature type="chain" id="PRO_5046696080" description="Secreted protein" evidence="2">
    <location>
        <begin position="25"/>
        <end position="163"/>
    </location>
</feature>
<dbReference type="Proteomes" id="UP001501000">
    <property type="component" value="Unassembled WGS sequence"/>
</dbReference>
<keyword evidence="2" id="KW-0732">Signal</keyword>
<feature type="region of interest" description="Disordered" evidence="1">
    <location>
        <begin position="41"/>
        <end position="78"/>
    </location>
</feature>
<dbReference type="RefSeq" id="WP_345280637.1">
    <property type="nucleotide sequence ID" value="NZ_BAABAJ010000005.1"/>
</dbReference>
<evidence type="ECO:0000256" key="1">
    <source>
        <dbReference type="SAM" id="MobiDB-lite"/>
    </source>
</evidence>
<reference evidence="4" key="1">
    <citation type="journal article" date="2019" name="Int. J. Syst. Evol. Microbiol.">
        <title>The Global Catalogue of Microorganisms (GCM) 10K type strain sequencing project: providing services to taxonomists for standard genome sequencing and annotation.</title>
        <authorList>
            <consortium name="The Broad Institute Genomics Platform"/>
            <consortium name="The Broad Institute Genome Sequencing Center for Infectious Disease"/>
            <person name="Wu L."/>
            <person name="Ma J."/>
        </authorList>
    </citation>
    <scope>NUCLEOTIDE SEQUENCE [LARGE SCALE GENOMIC DNA]</scope>
    <source>
        <strain evidence="4">JCM 16956</strain>
    </source>
</reference>
<name>A0ABP7LXM2_9ACTN</name>
<evidence type="ECO:0000313" key="3">
    <source>
        <dbReference type="EMBL" id="GAA3909381.1"/>
    </source>
</evidence>
<dbReference type="EMBL" id="BAABAJ010000005">
    <property type="protein sequence ID" value="GAA3909381.1"/>
    <property type="molecule type" value="Genomic_DNA"/>
</dbReference>
<feature type="signal peptide" evidence="2">
    <location>
        <begin position="1"/>
        <end position="24"/>
    </location>
</feature>
<proteinExistence type="predicted"/>
<comment type="caution">
    <text evidence="3">The sequence shown here is derived from an EMBL/GenBank/DDBJ whole genome shotgun (WGS) entry which is preliminary data.</text>
</comment>